<evidence type="ECO:0000313" key="4">
    <source>
        <dbReference type="Proteomes" id="UP000069632"/>
    </source>
</evidence>
<dbReference type="InterPro" id="IPR028098">
    <property type="entry name" value="Glyco_trans_4-like_N"/>
</dbReference>
<keyword evidence="4" id="KW-1185">Reference proteome</keyword>
<keyword evidence="3" id="KW-0328">Glycosyltransferase</keyword>
<dbReference type="InterPro" id="IPR050194">
    <property type="entry name" value="Glycosyltransferase_grp1"/>
</dbReference>
<evidence type="ECO:0000313" key="3">
    <source>
        <dbReference type="EMBL" id="CZE49088.1"/>
    </source>
</evidence>
<accession>A0A128EL50</accession>
<protein>
    <submittedName>
        <fullName evidence="3">Glycosyltransferase</fullName>
        <ecNumber evidence="3">2.4.1.-</ecNumber>
    </submittedName>
</protein>
<keyword evidence="3" id="KW-0808">Transferase</keyword>
<dbReference type="AlphaFoldDB" id="A0A128EL50"/>
<dbReference type="Gene3D" id="3.40.50.2000">
    <property type="entry name" value="Glycogen Phosphorylase B"/>
    <property type="match status" value="2"/>
</dbReference>
<name>A0A128EL50_9BACT</name>
<feature type="domain" description="Glycosyl transferase family 1" evidence="1">
    <location>
        <begin position="177"/>
        <end position="331"/>
    </location>
</feature>
<proteinExistence type="predicted"/>
<dbReference type="InterPro" id="IPR001296">
    <property type="entry name" value="Glyco_trans_1"/>
</dbReference>
<evidence type="ECO:0000259" key="1">
    <source>
        <dbReference type="Pfam" id="PF00534"/>
    </source>
</evidence>
<dbReference type="PANTHER" id="PTHR45947:SF3">
    <property type="entry name" value="SULFOQUINOVOSYL TRANSFERASE SQD2"/>
    <property type="match status" value="1"/>
</dbReference>
<reference evidence="3 4" key="1">
    <citation type="submission" date="2016-02" db="EMBL/GenBank/DDBJ databases">
        <authorList>
            <consortium name="Pathogen Informatics"/>
        </authorList>
    </citation>
    <scope>NUCLEOTIDE SEQUENCE [LARGE SCALE GENOMIC DNA]</scope>
    <source>
        <strain evidence="3 4">RC20</strain>
    </source>
</reference>
<sequence length="361" mass="40783">MRIIQILPELNLGGVERGSVELAKELVKNGHESIVISNGGKLVLNLENEGSKHYKFDVCSKNILTFFWRIRKLKKLLKQINPDVIHIRSRVPAWLVYFANKELKIPTVATVHGFNSVNFYSKIMTKFDCTICVSNAIKEYLIKNYSINEKDLKVIARGVNLDEFSPDKLDFEFIKTYKNSFDINDKFIIGLVGRITQLKDIESFIKAIALLKTDFNEVVGLIVGDARQDKMEYLNSLKELVKSLNLEKNIIFAGSTSKIAEIYQICDVLVSSSKKPESFGRSVAEALSIGTPVVASNHGGVKDIIKDGVNGYFFEVGNEKELSERIKLAKELKFDGFGYIKENFSLENMANNTMKIYESLV</sequence>
<dbReference type="Proteomes" id="UP000069632">
    <property type="component" value="Unassembled WGS sequence"/>
</dbReference>
<dbReference type="GO" id="GO:0016758">
    <property type="term" value="F:hexosyltransferase activity"/>
    <property type="evidence" value="ECO:0007669"/>
    <property type="project" value="TreeGrafter"/>
</dbReference>
<gene>
    <name evidence="3" type="primary">mgtA</name>
    <name evidence="3" type="ORF">ERS672216_01743</name>
</gene>
<dbReference type="Pfam" id="PF13439">
    <property type="entry name" value="Glyco_transf_4"/>
    <property type="match status" value="1"/>
</dbReference>
<dbReference type="OrthoDB" id="5147801at2"/>
<dbReference type="SUPFAM" id="SSF53756">
    <property type="entry name" value="UDP-Glycosyltransferase/glycogen phosphorylase"/>
    <property type="match status" value="1"/>
</dbReference>
<evidence type="ECO:0000259" key="2">
    <source>
        <dbReference type="Pfam" id="PF13439"/>
    </source>
</evidence>
<organism evidence="3 4">
    <name type="scientific">Campylobacter geochelonis</name>
    <dbReference type="NCBI Taxonomy" id="1780362"/>
    <lineage>
        <taxon>Bacteria</taxon>
        <taxon>Pseudomonadati</taxon>
        <taxon>Campylobacterota</taxon>
        <taxon>Epsilonproteobacteria</taxon>
        <taxon>Campylobacterales</taxon>
        <taxon>Campylobacteraceae</taxon>
        <taxon>Campylobacter</taxon>
    </lineage>
</organism>
<feature type="domain" description="Glycosyltransferase subfamily 4-like N-terminal" evidence="2">
    <location>
        <begin position="13"/>
        <end position="162"/>
    </location>
</feature>
<dbReference type="RefSeq" id="WP_075495035.1">
    <property type="nucleotide sequence ID" value="NZ_CP053844.1"/>
</dbReference>
<dbReference type="PANTHER" id="PTHR45947">
    <property type="entry name" value="SULFOQUINOVOSYL TRANSFERASE SQD2"/>
    <property type="match status" value="1"/>
</dbReference>
<dbReference type="Pfam" id="PF00534">
    <property type="entry name" value="Glycos_transf_1"/>
    <property type="match status" value="1"/>
</dbReference>
<dbReference type="EC" id="2.4.1.-" evidence="3"/>
<dbReference type="CDD" id="cd03819">
    <property type="entry name" value="GT4_WavL-like"/>
    <property type="match status" value="1"/>
</dbReference>
<dbReference type="EMBL" id="FIZP01000014">
    <property type="protein sequence ID" value="CZE49088.1"/>
    <property type="molecule type" value="Genomic_DNA"/>
</dbReference>